<dbReference type="PANTHER" id="PTHR13754">
    <property type="entry name" value="METALLO-BETA-LACTAMASE SUPERFAMILY PROTEIN"/>
    <property type="match status" value="1"/>
</dbReference>
<dbReference type="SUPFAM" id="SSF56281">
    <property type="entry name" value="Metallo-hydrolase/oxidoreductase"/>
    <property type="match status" value="1"/>
</dbReference>
<proteinExistence type="predicted"/>
<dbReference type="PANTHER" id="PTHR13754:SF13">
    <property type="entry name" value="METALLO-BETA-LACTAMASE SUPERFAMILY PROTEIN (AFU_ORTHOLOGUE AFUA_3G07630)"/>
    <property type="match status" value="1"/>
</dbReference>
<dbReference type="Pfam" id="PF00753">
    <property type="entry name" value="Lactamase_B"/>
    <property type="match status" value="1"/>
</dbReference>
<dbReference type="Gene3D" id="3.60.15.10">
    <property type="entry name" value="Ribonuclease Z/Hydroxyacylglutathione hydrolase-like"/>
    <property type="match status" value="1"/>
</dbReference>
<dbReference type="GO" id="GO:0016740">
    <property type="term" value="F:transferase activity"/>
    <property type="evidence" value="ECO:0007669"/>
    <property type="project" value="TreeGrafter"/>
</dbReference>
<accession>A0A8J6N1Q6</accession>
<dbReference type="Proteomes" id="UP000650524">
    <property type="component" value="Unassembled WGS sequence"/>
</dbReference>
<feature type="domain" description="Metallo-beta-lactamase" evidence="1">
    <location>
        <begin position="89"/>
        <end position="183"/>
    </location>
</feature>
<evidence type="ECO:0000313" key="2">
    <source>
        <dbReference type="EMBL" id="MBC8179297.1"/>
    </source>
</evidence>
<dbReference type="NCBIfam" id="TIGR01409">
    <property type="entry name" value="TAT_signal_seq"/>
    <property type="match status" value="1"/>
</dbReference>
<protein>
    <submittedName>
        <fullName evidence="2">MBL fold metallo-hydrolase</fullName>
    </submittedName>
</protein>
<dbReference type="AlphaFoldDB" id="A0A8J6N1Q6"/>
<name>A0A8J6N1Q6_9DELT</name>
<dbReference type="PROSITE" id="PS51318">
    <property type="entry name" value="TAT"/>
    <property type="match status" value="1"/>
</dbReference>
<dbReference type="InterPro" id="IPR019546">
    <property type="entry name" value="TAT_signal_bac_arc"/>
</dbReference>
<comment type="caution">
    <text evidence="2">The sequence shown here is derived from an EMBL/GenBank/DDBJ whole genome shotgun (WGS) entry which is preliminary data.</text>
</comment>
<evidence type="ECO:0000313" key="3">
    <source>
        <dbReference type="Proteomes" id="UP000650524"/>
    </source>
</evidence>
<sequence length="347" mass="38538">MKEMNRRDFVKNVAIGGAVLGLGSAVLSKPLKALASGQHDIGQCKSVRVKCISELGWFDSKKLVSQMKAAGGGKTNQWIIPWDPKNAAGSCTLIDMETLDGRHHKILLDTGWSREYMDEAFKREGIDKMLKNGEIEALIISHEHLDHYWGLETTLKYNPNIKIIIPSTFYPEGMFYLRGTEYFEANARNRITHRGELVQSKPKEVNKLYNGCAVAAFDLPIVIRVRGEQSLYFNVKDKGMVCVTGCCHQGILTFADFAQEKIVGGDKMYGVYGGLHIAPFGPVKPEREYLITGMAKYNFKKVAVNHCTGLAAVQKMVELGYPVVKGTARYGSKSDLYIGNGDEVLFG</sequence>
<dbReference type="InterPro" id="IPR052926">
    <property type="entry name" value="Metallo-beta-lactamase_dom"/>
</dbReference>
<dbReference type="InterPro" id="IPR001279">
    <property type="entry name" value="Metallo-B-lactamas"/>
</dbReference>
<dbReference type="EMBL" id="JACNJD010000370">
    <property type="protein sequence ID" value="MBC8179297.1"/>
    <property type="molecule type" value="Genomic_DNA"/>
</dbReference>
<dbReference type="InterPro" id="IPR036866">
    <property type="entry name" value="RibonucZ/Hydroxyglut_hydro"/>
</dbReference>
<evidence type="ECO:0000259" key="1">
    <source>
        <dbReference type="Pfam" id="PF00753"/>
    </source>
</evidence>
<organism evidence="2 3">
    <name type="scientific">Candidatus Desulfacyla euxinica</name>
    <dbReference type="NCBI Taxonomy" id="2841693"/>
    <lineage>
        <taxon>Bacteria</taxon>
        <taxon>Deltaproteobacteria</taxon>
        <taxon>Candidatus Desulfacyla</taxon>
    </lineage>
</organism>
<gene>
    <name evidence="2" type="ORF">H8E19_17985</name>
</gene>
<reference evidence="2 3" key="1">
    <citation type="submission" date="2020-08" db="EMBL/GenBank/DDBJ databases">
        <title>Bridging the membrane lipid divide: bacteria of the FCB group superphylum have the potential to synthesize archaeal ether lipids.</title>
        <authorList>
            <person name="Villanueva L."/>
            <person name="Von Meijenfeldt F.A.B."/>
            <person name="Westbye A.B."/>
            <person name="Yadav S."/>
            <person name="Hopmans E.C."/>
            <person name="Dutilh B.E."/>
            <person name="Sinninghe Damste J.S."/>
        </authorList>
    </citation>
    <scope>NUCLEOTIDE SEQUENCE [LARGE SCALE GENOMIC DNA]</scope>
    <source>
        <strain evidence="2">NIOZ-UU27</strain>
    </source>
</reference>
<dbReference type="InterPro" id="IPR006311">
    <property type="entry name" value="TAT_signal"/>
</dbReference>